<keyword evidence="2 6" id="KW-0812">Transmembrane</keyword>
<evidence type="ECO:0000256" key="6">
    <source>
        <dbReference type="SAM" id="Phobius"/>
    </source>
</evidence>
<proteinExistence type="predicted"/>
<evidence type="ECO:0000256" key="1">
    <source>
        <dbReference type="ARBA" id="ARBA00004141"/>
    </source>
</evidence>
<dbReference type="InterPro" id="IPR002523">
    <property type="entry name" value="MgTranspt_CorA/ZnTranspt_ZntB"/>
</dbReference>
<organism evidence="7 8">
    <name type="scientific">Mollisia scopiformis</name>
    <name type="common">Conifer needle endophyte fungus</name>
    <name type="synonym">Phialocephala scopiformis</name>
    <dbReference type="NCBI Taxonomy" id="149040"/>
    <lineage>
        <taxon>Eukaryota</taxon>
        <taxon>Fungi</taxon>
        <taxon>Dikarya</taxon>
        <taxon>Ascomycota</taxon>
        <taxon>Pezizomycotina</taxon>
        <taxon>Leotiomycetes</taxon>
        <taxon>Helotiales</taxon>
        <taxon>Mollisiaceae</taxon>
        <taxon>Mollisia</taxon>
    </lineage>
</organism>
<feature type="region of interest" description="Disordered" evidence="5">
    <location>
        <begin position="127"/>
        <end position="170"/>
    </location>
</feature>
<evidence type="ECO:0000256" key="4">
    <source>
        <dbReference type="ARBA" id="ARBA00023136"/>
    </source>
</evidence>
<keyword evidence="4 6" id="KW-0472">Membrane</keyword>
<feature type="transmembrane region" description="Helical" evidence="6">
    <location>
        <begin position="304"/>
        <end position="331"/>
    </location>
</feature>
<dbReference type="GO" id="GO:0046873">
    <property type="term" value="F:metal ion transmembrane transporter activity"/>
    <property type="evidence" value="ECO:0007669"/>
    <property type="project" value="InterPro"/>
</dbReference>
<dbReference type="Gene3D" id="1.20.58.340">
    <property type="entry name" value="Magnesium transport protein CorA, transmembrane region"/>
    <property type="match status" value="1"/>
</dbReference>
<dbReference type="EMBL" id="KQ947422">
    <property type="protein sequence ID" value="KUJ13579.1"/>
    <property type="molecule type" value="Genomic_DNA"/>
</dbReference>
<protein>
    <submittedName>
        <fullName evidence="7">Uncharacterized protein</fullName>
    </submittedName>
</protein>
<dbReference type="RefSeq" id="XP_018067934.1">
    <property type="nucleotide sequence ID" value="XM_018220273.1"/>
</dbReference>
<dbReference type="KEGG" id="psco:LY89DRAFT_737554"/>
<keyword evidence="3 6" id="KW-1133">Transmembrane helix</keyword>
<evidence type="ECO:0000313" key="7">
    <source>
        <dbReference type="EMBL" id="KUJ13579.1"/>
    </source>
</evidence>
<reference evidence="7 8" key="1">
    <citation type="submission" date="2015-10" db="EMBL/GenBank/DDBJ databases">
        <title>Full genome of DAOMC 229536 Phialocephala scopiformis, a fungal endophyte of spruce producing the potent anti-insectan compound rugulosin.</title>
        <authorList>
            <consortium name="DOE Joint Genome Institute"/>
            <person name="Walker A.K."/>
            <person name="Frasz S.L."/>
            <person name="Seifert K.A."/>
            <person name="Miller J.D."/>
            <person name="Mondo S.J."/>
            <person name="Labutti K."/>
            <person name="Lipzen A."/>
            <person name="Dockter R."/>
            <person name="Kennedy M."/>
            <person name="Grigoriev I.V."/>
            <person name="Spatafora J.W."/>
        </authorList>
    </citation>
    <scope>NUCLEOTIDE SEQUENCE [LARGE SCALE GENOMIC DNA]</scope>
    <source>
        <strain evidence="7 8">CBS 120377</strain>
    </source>
</reference>
<dbReference type="Pfam" id="PF01544">
    <property type="entry name" value="CorA"/>
    <property type="match status" value="1"/>
</dbReference>
<dbReference type="InParanoid" id="A0A194X0T7"/>
<name>A0A194X0T7_MOLSC</name>
<comment type="subcellular location">
    <subcellularLocation>
        <location evidence="1">Membrane</location>
        <topology evidence="1">Multi-pass membrane protein</topology>
    </subcellularLocation>
</comment>
<dbReference type="InterPro" id="IPR045863">
    <property type="entry name" value="CorA_TM1_TM2"/>
</dbReference>
<feature type="compositionally biased region" description="Polar residues" evidence="5">
    <location>
        <begin position="160"/>
        <end position="170"/>
    </location>
</feature>
<dbReference type="OrthoDB" id="3560579at2759"/>
<evidence type="ECO:0000256" key="2">
    <source>
        <dbReference type="ARBA" id="ARBA00022692"/>
    </source>
</evidence>
<gene>
    <name evidence="7" type="ORF">LY89DRAFT_737554</name>
</gene>
<accession>A0A194X0T7</accession>
<dbReference type="GO" id="GO:0016020">
    <property type="term" value="C:membrane"/>
    <property type="evidence" value="ECO:0007669"/>
    <property type="project" value="UniProtKB-SubCell"/>
</dbReference>
<feature type="transmembrane region" description="Helical" evidence="6">
    <location>
        <begin position="343"/>
        <end position="364"/>
    </location>
</feature>
<feature type="compositionally biased region" description="Basic and acidic residues" evidence="5">
    <location>
        <begin position="132"/>
        <end position="141"/>
    </location>
</feature>
<evidence type="ECO:0000256" key="5">
    <source>
        <dbReference type="SAM" id="MobiDB-lite"/>
    </source>
</evidence>
<dbReference type="AlphaFoldDB" id="A0A194X0T7"/>
<evidence type="ECO:0000313" key="8">
    <source>
        <dbReference type="Proteomes" id="UP000070700"/>
    </source>
</evidence>
<dbReference type="Proteomes" id="UP000070700">
    <property type="component" value="Unassembled WGS sequence"/>
</dbReference>
<sequence length="403" mass="45587">MPLTTTSIDMLDDPMVNYGRDDVMQLIRKIGRIQVLDISREVSKLREIKDIEDELTIMSILFEDQRTVLTTLESVILSKAAIRSKVEALMQQNVDLDEDKPDEKIIISEMTPGTELVDDIQENTIPANESFTEQKEVDRGPMEVSNGGMSSTHEKYPDPESSSISNTPQPSILEIKGKGVLKVSDKITELNMEAHENHRSTKHYLDQVASKLLETWSNSKQRNLPLAIVQRSIDEVGSMFQRAKKANEALDFLVDLKQKQSSVLDARSARIQTEGSLKMTQKLVELTGVTVEINKENERQGKTLMVFTIVTIIFLPLSFMAAFFAINIAAFHRDDKDFLSLGYVSKIMFPISAMITAVLIYIAFRVDQLNKVWPWMKRTGSNCWSKLITQLRQLWNGGEDSAV</sequence>
<dbReference type="SUPFAM" id="SSF144083">
    <property type="entry name" value="Magnesium transport protein CorA, transmembrane region"/>
    <property type="match status" value="1"/>
</dbReference>
<evidence type="ECO:0000256" key="3">
    <source>
        <dbReference type="ARBA" id="ARBA00022989"/>
    </source>
</evidence>
<dbReference type="GeneID" id="28829999"/>
<keyword evidence="8" id="KW-1185">Reference proteome</keyword>